<dbReference type="EMBL" id="CM044702">
    <property type="protein sequence ID" value="KAI5679384.1"/>
    <property type="molecule type" value="Genomic_DNA"/>
</dbReference>
<gene>
    <name evidence="1" type="ORF">M9H77_10334</name>
</gene>
<dbReference type="Proteomes" id="UP001060085">
    <property type="component" value="Linkage Group LG02"/>
</dbReference>
<protein>
    <submittedName>
        <fullName evidence="1">Uncharacterized protein</fullName>
    </submittedName>
</protein>
<organism evidence="1 2">
    <name type="scientific">Catharanthus roseus</name>
    <name type="common">Madagascar periwinkle</name>
    <name type="synonym">Vinca rosea</name>
    <dbReference type="NCBI Taxonomy" id="4058"/>
    <lineage>
        <taxon>Eukaryota</taxon>
        <taxon>Viridiplantae</taxon>
        <taxon>Streptophyta</taxon>
        <taxon>Embryophyta</taxon>
        <taxon>Tracheophyta</taxon>
        <taxon>Spermatophyta</taxon>
        <taxon>Magnoliopsida</taxon>
        <taxon>eudicotyledons</taxon>
        <taxon>Gunneridae</taxon>
        <taxon>Pentapetalae</taxon>
        <taxon>asterids</taxon>
        <taxon>lamiids</taxon>
        <taxon>Gentianales</taxon>
        <taxon>Apocynaceae</taxon>
        <taxon>Rauvolfioideae</taxon>
        <taxon>Vinceae</taxon>
        <taxon>Catharanthinae</taxon>
        <taxon>Catharanthus</taxon>
    </lineage>
</organism>
<evidence type="ECO:0000313" key="1">
    <source>
        <dbReference type="EMBL" id="KAI5679384.1"/>
    </source>
</evidence>
<reference evidence="2" key="1">
    <citation type="journal article" date="2023" name="Nat. Plants">
        <title>Single-cell RNA sequencing provides a high-resolution roadmap for understanding the multicellular compartmentation of specialized metabolism.</title>
        <authorList>
            <person name="Sun S."/>
            <person name="Shen X."/>
            <person name="Li Y."/>
            <person name="Li Y."/>
            <person name="Wang S."/>
            <person name="Li R."/>
            <person name="Zhang H."/>
            <person name="Shen G."/>
            <person name="Guo B."/>
            <person name="Wei J."/>
            <person name="Xu J."/>
            <person name="St-Pierre B."/>
            <person name="Chen S."/>
            <person name="Sun C."/>
        </authorList>
    </citation>
    <scope>NUCLEOTIDE SEQUENCE [LARGE SCALE GENOMIC DNA]</scope>
</reference>
<proteinExistence type="predicted"/>
<keyword evidence="2" id="KW-1185">Reference proteome</keyword>
<accession>A0ACC0C354</accession>
<comment type="caution">
    <text evidence="1">The sequence shown here is derived from an EMBL/GenBank/DDBJ whole genome shotgun (WGS) entry which is preliminary data.</text>
</comment>
<sequence length="1036" mass="116429">MSLLYVIGFGLKVGHVILMLCCWFLSLISLNWISSGTVMTAKTDFLCDGEQIWRKFWEKISGNTSKIHHHYSQYIGPKRVRRKWWRKLLVTWIVFWIIVSLWVFWYMSSQAIEKRKETLASMCDERARMLQDQFNVSMNHIQAMSILISTFYHSKNPSAIDQMTFARYTERTAFERPLTSGVAYAVRVLQSEREQFEKQQGWTIKRMDTLEQTPVHQDEYYSENSERSPVQEEYAPVIFAQDTIAHVISLDMLSGKEDRENILRARESGKGVLTAPFRLIKSNRLGVILTFAVYKRDLPSNATPQERTQAANGYLGGVFDVESLVEKLLHQLASKQTILVNVYDTTNISHPISMYGSNVSVERLQKVSKLNFGDPFRKHEMRCRFKHKPPWPWLAITTAIGILVIALLLGEIFHATVNRIAKVEDDFHEMMELKKRAEDADVAKSQFLATVSHEIRTPMNGVLGMLHMLMDTDLDVTQQDYVRTAQASGKALVSLINEVLDQAKIESGKLELEAVRFDLRAILDDVLSLFSGKSQDKGLELAVYISDKVPEVLIGDPGRFRQIITNLMGNSIKFTEKGHIFVTVHLVDEVVDSPKDDRETLSTNTLSGLPVADRRQSWVGFRGFGPEGFSSALQSSASDHVNVIVSVEDTGAGIPLEAQSRIFMPFMQVRPSISRTHGGTGIGLSISKCLVHLMKGEIGFASVPKIGSTFSFTAVFTNGFCNTNDQRSHQINKPSSSIPLDFQGMRALVVDFRTVRVEASRYHLQRLGIHVEVVADLELAFSCISNPDTTVNMVLIEQEVWDRDFGLSDLFMHKLRGIDHSGPKVFLLANSLKCAQVSLSASGVSTPSVITKPLRASMLAASLQRAMGVGGSYRNGELSRVTLCNLLRGRKILVVDDNKVNLKVAEGFLKMYGAEVVCAERGRKAVSLLQPPHQFDACFMDIQMPEMDGFEATEKIRDIESEVNSRIERGEPSTVSYGNVSNWHVPILAMTADVIQATNERCLKSGMDGYVSKPFDAEQLFHEVSRFFDIVSDQSS</sequence>
<evidence type="ECO:0000313" key="2">
    <source>
        <dbReference type="Proteomes" id="UP001060085"/>
    </source>
</evidence>
<name>A0ACC0C354_CATRO</name>